<protein>
    <recommendedName>
        <fullName evidence="8">L-ornithine N(alpha)-acyltransferase</fullName>
        <ecNumber evidence="7">2.3.2.30</ecNumber>
    </recommendedName>
</protein>
<evidence type="ECO:0000256" key="7">
    <source>
        <dbReference type="ARBA" id="ARBA00039058"/>
    </source>
</evidence>
<evidence type="ECO:0000256" key="1">
    <source>
        <dbReference type="ARBA" id="ARBA00005189"/>
    </source>
</evidence>
<evidence type="ECO:0000256" key="6">
    <source>
        <dbReference type="ARBA" id="ARBA00038095"/>
    </source>
</evidence>
<evidence type="ECO:0000256" key="11">
    <source>
        <dbReference type="SAM" id="MobiDB-lite"/>
    </source>
</evidence>
<dbReference type="Gene3D" id="3.40.630.30">
    <property type="match status" value="1"/>
</dbReference>
<dbReference type="GO" id="GO:0006629">
    <property type="term" value="P:lipid metabolic process"/>
    <property type="evidence" value="ECO:0007669"/>
    <property type="project" value="UniProtKB-KW"/>
</dbReference>
<comment type="catalytic activity">
    <reaction evidence="10">
        <text>a (3R)-hydroxyacyl-[ACP] + L-ornithine = a lyso-ornithine lipid + holo-[ACP] + H(+)</text>
        <dbReference type="Rhea" id="RHEA:20633"/>
        <dbReference type="Rhea" id="RHEA-COMP:9685"/>
        <dbReference type="Rhea" id="RHEA-COMP:9945"/>
        <dbReference type="ChEBI" id="CHEBI:15378"/>
        <dbReference type="ChEBI" id="CHEBI:46911"/>
        <dbReference type="ChEBI" id="CHEBI:64479"/>
        <dbReference type="ChEBI" id="CHEBI:78827"/>
        <dbReference type="ChEBI" id="CHEBI:138482"/>
        <dbReference type="EC" id="2.3.2.30"/>
    </reaction>
    <physiologicalReaction direction="left-to-right" evidence="10">
        <dbReference type="Rhea" id="RHEA:20634"/>
    </physiologicalReaction>
</comment>
<keyword evidence="3" id="KW-0808">Transferase</keyword>
<dbReference type="Pfam" id="PF13444">
    <property type="entry name" value="Acetyltransf_5"/>
    <property type="match status" value="1"/>
</dbReference>
<dbReference type="AlphaFoldDB" id="A0A480ARG2"/>
<dbReference type="GO" id="GO:0043810">
    <property type="term" value="F:ornithine-acyl [acyl carrier protein] N-acyltransferase activity"/>
    <property type="evidence" value="ECO:0007669"/>
    <property type="project" value="UniProtKB-EC"/>
</dbReference>
<dbReference type="PANTHER" id="PTHR37323:SF1">
    <property type="entry name" value="L-ORNITHINE N(ALPHA)-ACYLTRANSFERASE"/>
    <property type="match status" value="1"/>
</dbReference>
<dbReference type="Proteomes" id="UP000301751">
    <property type="component" value="Unassembled WGS sequence"/>
</dbReference>
<accession>A0A480ARG2</accession>
<gene>
    <name evidence="12" type="ORF">AQPW35_19680</name>
</gene>
<proteinExistence type="inferred from homology"/>
<keyword evidence="2" id="KW-0444">Lipid biosynthesis</keyword>
<comment type="caution">
    <text evidence="12">The sequence shown here is derived from an EMBL/GenBank/DDBJ whole genome shotgun (WGS) entry which is preliminary data.</text>
</comment>
<keyword evidence="5" id="KW-0012">Acyltransferase</keyword>
<dbReference type="SUPFAM" id="SSF55729">
    <property type="entry name" value="Acyl-CoA N-acyltransferases (Nat)"/>
    <property type="match status" value="1"/>
</dbReference>
<reference evidence="13" key="1">
    <citation type="submission" date="2019-03" db="EMBL/GenBank/DDBJ databases">
        <title>Aquabacterium pictum sp.nov., the first bacteriochlorophyll a-containing freshwater bacterium in the genus Aquabacterium of the class Betaproteobacteria.</title>
        <authorList>
            <person name="Hirose S."/>
            <person name="Tank M."/>
            <person name="Hara E."/>
            <person name="Tamaki H."/>
            <person name="Takaichi S."/>
            <person name="Haruta S."/>
            <person name="Hanada S."/>
        </authorList>
    </citation>
    <scope>NUCLEOTIDE SEQUENCE [LARGE SCALE GENOMIC DNA]</scope>
    <source>
        <strain evidence="13">W35</strain>
    </source>
</reference>
<dbReference type="OrthoDB" id="9787072at2"/>
<organism evidence="12 13">
    <name type="scientific">Pseudaquabacterium pictum</name>
    <dbReference type="NCBI Taxonomy" id="2315236"/>
    <lineage>
        <taxon>Bacteria</taxon>
        <taxon>Pseudomonadati</taxon>
        <taxon>Pseudomonadota</taxon>
        <taxon>Betaproteobacteria</taxon>
        <taxon>Burkholderiales</taxon>
        <taxon>Sphaerotilaceae</taxon>
        <taxon>Pseudaquabacterium</taxon>
    </lineage>
</organism>
<keyword evidence="13" id="KW-1185">Reference proteome</keyword>
<dbReference type="EMBL" id="BJCL01000004">
    <property type="protein sequence ID" value="GCL62887.1"/>
    <property type="molecule type" value="Genomic_DNA"/>
</dbReference>
<dbReference type="EC" id="2.3.2.30" evidence="7"/>
<feature type="region of interest" description="Disordered" evidence="11">
    <location>
        <begin position="1"/>
        <end position="35"/>
    </location>
</feature>
<comment type="similarity">
    <text evidence="6">Belongs to the acetyltransferase family. OlsB subfamily.</text>
</comment>
<comment type="function">
    <text evidence="9">Catalyzes the first step in the biosynthesis of ornithine lipids, which are phosphorus-free membrane lipids. Catalyzes the 3-hydroxyacyl-acyl carrier protein-dependent acylation of ornithine to form lyso-ornithine lipid (LOL).</text>
</comment>
<evidence type="ECO:0000256" key="5">
    <source>
        <dbReference type="ARBA" id="ARBA00023315"/>
    </source>
</evidence>
<evidence type="ECO:0000256" key="3">
    <source>
        <dbReference type="ARBA" id="ARBA00022679"/>
    </source>
</evidence>
<evidence type="ECO:0000256" key="9">
    <source>
        <dbReference type="ARBA" id="ARBA00045724"/>
    </source>
</evidence>
<comment type="pathway">
    <text evidence="1">Lipid metabolism.</text>
</comment>
<evidence type="ECO:0000313" key="12">
    <source>
        <dbReference type="EMBL" id="GCL62887.1"/>
    </source>
</evidence>
<evidence type="ECO:0000256" key="10">
    <source>
        <dbReference type="ARBA" id="ARBA00047785"/>
    </source>
</evidence>
<dbReference type="InterPro" id="IPR052351">
    <property type="entry name" value="Ornithine_N-alpha-AT"/>
</dbReference>
<feature type="compositionally biased region" description="Low complexity" evidence="11">
    <location>
        <begin position="19"/>
        <end position="30"/>
    </location>
</feature>
<keyword evidence="4" id="KW-0443">Lipid metabolism</keyword>
<evidence type="ECO:0000313" key="13">
    <source>
        <dbReference type="Proteomes" id="UP000301751"/>
    </source>
</evidence>
<sequence>MAGMQNLAPAQTRHPHPSAPAAQAHRSAPRTPVPGADNLRLEAVWACHADEVREAQRLRHRIFAGEMGARLPVLPGTPPGLDVDTFDAHCEHLLVRIAETADSPARVVGTYRVLTAAAARRAGGLYSDQEFDLSALDALRPRIAELGRSCTDPAFRQGGVILMLWSALADFMVRNQLDLTVGCASVPMADGGHTAASLWQQLRRSHLAPAPLVAVPRLPLPVDSLRGDLPVEAPPLIKGYLKCGGRVLGAPAWDPDFRTADLPMIMDLADLPASYRRRFLPS</sequence>
<evidence type="ECO:0000256" key="8">
    <source>
        <dbReference type="ARBA" id="ARBA00039866"/>
    </source>
</evidence>
<evidence type="ECO:0000256" key="4">
    <source>
        <dbReference type="ARBA" id="ARBA00023098"/>
    </source>
</evidence>
<evidence type="ECO:0000256" key="2">
    <source>
        <dbReference type="ARBA" id="ARBA00022516"/>
    </source>
</evidence>
<name>A0A480ARG2_9BURK</name>
<dbReference type="InterPro" id="IPR016181">
    <property type="entry name" value="Acyl_CoA_acyltransferase"/>
</dbReference>
<dbReference type="PANTHER" id="PTHR37323">
    <property type="entry name" value="GCN5-RELATED N-ACETYLTRANSFERASE"/>
    <property type="match status" value="1"/>
</dbReference>